<reference evidence="2 3" key="1">
    <citation type="submission" date="2018-05" db="EMBL/GenBank/DDBJ databases">
        <title>Complete genome sequence of Massilia oculi sp. nov. CCUG 43427T (=DSM 26321T), the type strain of M. oculi, and comparison with genome sequences of other Massilia strains.</title>
        <authorList>
            <person name="Zhu B."/>
        </authorList>
    </citation>
    <scope>NUCLEOTIDE SEQUENCE [LARGE SCALE GENOMIC DNA]</scope>
    <source>
        <strain evidence="2 3">CCUG 43427</strain>
    </source>
</reference>
<feature type="chain" id="PRO_5015521960" evidence="1">
    <location>
        <begin position="30"/>
        <end position="171"/>
    </location>
</feature>
<keyword evidence="1" id="KW-0732">Signal</keyword>
<dbReference type="AlphaFoldDB" id="A0A2S2DH24"/>
<dbReference type="EMBL" id="CP029343">
    <property type="protein sequence ID" value="AWL04641.1"/>
    <property type="molecule type" value="Genomic_DNA"/>
</dbReference>
<dbReference type="KEGG" id="mtim:DIR46_09450"/>
<accession>A0A2S2DH24</accession>
<dbReference type="OrthoDB" id="8755038at2"/>
<dbReference type="Proteomes" id="UP000245820">
    <property type="component" value="Chromosome"/>
</dbReference>
<feature type="signal peptide" evidence="1">
    <location>
        <begin position="1"/>
        <end position="29"/>
    </location>
</feature>
<evidence type="ECO:0000256" key="1">
    <source>
        <dbReference type="SAM" id="SignalP"/>
    </source>
</evidence>
<evidence type="ECO:0000313" key="2">
    <source>
        <dbReference type="EMBL" id="AWL04641.1"/>
    </source>
</evidence>
<organism evidence="2 3">
    <name type="scientific">Massilia oculi</name>
    <dbReference type="NCBI Taxonomy" id="945844"/>
    <lineage>
        <taxon>Bacteria</taxon>
        <taxon>Pseudomonadati</taxon>
        <taxon>Pseudomonadota</taxon>
        <taxon>Betaproteobacteria</taxon>
        <taxon>Burkholderiales</taxon>
        <taxon>Oxalobacteraceae</taxon>
        <taxon>Telluria group</taxon>
        <taxon>Massilia</taxon>
    </lineage>
</organism>
<protein>
    <submittedName>
        <fullName evidence="2">Uncharacterized protein</fullName>
    </submittedName>
</protein>
<proteinExistence type="predicted"/>
<sequence>MERHSRRPPAPGKRIALLACMLAWHAAVAASDVLPVHLTGTWGTAASLHEGDAGQSQLHLDADGYGVMAGSTPRPTRIDGKDHEGPQVRAVIGFPLRATLDGTTLTARVVALDPKDAEKARRIEITCRHEATSPTLTCRGPGREPVVMRRFSETVPAEVARTLEQVRSVAR</sequence>
<dbReference type="RefSeq" id="WP_109345017.1">
    <property type="nucleotide sequence ID" value="NZ_CP029343.1"/>
</dbReference>
<name>A0A2S2DH24_9BURK</name>
<gene>
    <name evidence="2" type="ORF">DIR46_09450</name>
</gene>
<evidence type="ECO:0000313" key="3">
    <source>
        <dbReference type="Proteomes" id="UP000245820"/>
    </source>
</evidence>
<keyword evidence="3" id="KW-1185">Reference proteome</keyword>